<gene>
    <name evidence="1" type="ORF">BV25DRAFT_1465448</name>
</gene>
<dbReference type="EMBL" id="MU277253">
    <property type="protein sequence ID" value="KAI0057042.1"/>
    <property type="molecule type" value="Genomic_DNA"/>
</dbReference>
<organism evidence="1 2">
    <name type="scientific">Artomyces pyxidatus</name>
    <dbReference type="NCBI Taxonomy" id="48021"/>
    <lineage>
        <taxon>Eukaryota</taxon>
        <taxon>Fungi</taxon>
        <taxon>Dikarya</taxon>
        <taxon>Basidiomycota</taxon>
        <taxon>Agaricomycotina</taxon>
        <taxon>Agaricomycetes</taxon>
        <taxon>Russulales</taxon>
        <taxon>Auriscalpiaceae</taxon>
        <taxon>Artomyces</taxon>
    </lineage>
</organism>
<dbReference type="Proteomes" id="UP000814140">
    <property type="component" value="Unassembled WGS sequence"/>
</dbReference>
<reference evidence="1" key="1">
    <citation type="submission" date="2021-03" db="EMBL/GenBank/DDBJ databases">
        <authorList>
            <consortium name="DOE Joint Genome Institute"/>
            <person name="Ahrendt S."/>
            <person name="Looney B.P."/>
            <person name="Miyauchi S."/>
            <person name="Morin E."/>
            <person name="Drula E."/>
            <person name="Courty P.E."/>
            <person name="Chicoki N."/>
            <person name="Fauchery L."/>
            <person name="Kohler A."/>
            <person name="Kuo A."/>
            <person name="Labutti K."/>
            <person name="Pangilinan J."/>
            <person name="Lipzen A."/>
            <person name="Riley R."/>
            <person name="Andreopoulos W."/>
            <person name="He G."/>
            <person name="Johnson J."/>
            <person name="Barry K.W."/>
            <person name="Grigoriev I.V."/>
            <person name="Nagy L."/>
            <person name="Hibbett D."/>
            <person name="Henrissat B."/>
            <person name="Matheny P.B."/>
            <person name="Labbe J."/>
            <person name="Martin F."/>
        </authorList>
    </citation>
    <scope>NUCLEOTIDE SEQUENCE</scope>
    <source>
        <strain evidence="1">HHB10654</strain>
    </source>
</reference>
<evidence type="ECO:0000313" key="1">
    <source>
        <dbReference type="EMBL" id="KAI0057042.1"/>
    </source>
</evidence>
<accession>A0ACB8SLG4</accession>
<proteinExistence type="predicted"/>
<sequence>MLRTNHACFFTVPSISRLRTDAVLLLSLFTHILSYLQPVSRHNRRSESGRAIFEEHGDRSGATVTESNLPLHCLRQQVPSMLFDRPRDGHLAAHRRATGRSG</sequence>
<keyword evidence="2" id="KW-1185">Reference proteome</keyword>
<reference evidence="1" key="2">
    <citation type="journal article" date="2022" name="New Phytol.">
        <title>Evolutionary transition to the ectomycorrhizal habit in the genomes of a hyperdiverse lineage of mushroom-forming fungi.</title>
        <authorList>
            <person name="Looney B."/>
            <person name="Miyauchi S."/>
            <person name="Morin E."/>
            <person name="Drula E."/>
            <person name="Courty P.E."/>
            <person name="Kohler A."/>
            <person name="Kuo A."/>
            <person name="LaButti K."/>
            <person name="Pangilinan J."/>
            <person name="Lipzen A."/>
            <person name="Riley R."/>
            <person name="Andreopoulos W."/>
            <person name="He G."/>
            <person name="Johnson J."/>
            <person name="Nolan M."/>
            <person name="Tritt A."/>
            <person name="Barry K.W."/>
            <person name="Grigoriev I.V."/>
            <person name="Nagy L.G."/>
            <person name="Hibbett D."/>
            <person name="Henrissat B."/>
            <person name="Matheny P.B."/>
            <person name="Labbe J."/>
            <person name="Martin F.M."/>
        </authorList>
    </citation>
    <scope>NUCLEOTIDE SEQUENCE</scope>
    <source>
        <strain evidence="1">HHB10654</strain>
    </source>
</reference>
<evidence type="ECO:0000313" key="2">
    <source>
        <dbReference type="Proteomes" id="UP000814140"/>
    </source>
</evidence>
<name>A0ACB8SLG4_9AGAM</name>
<protein>
    <submittedName>
        <fullName evidence="1">Uncharacterized protein</fullName>
    </submittedName>
</protein>
<comment type="caution">
    <text evidence="1">The sequence shown here is derived from an EMBL/GenBank/DDBJ whole genome shotgun (WGS) entry which is preliminary data.</text>
</comment>